<dbReference type="Proteomes" id="UP001158576">
    <property type="component" value="Chromosome PAR"/>
</dbReference>
<gene>
    <name evidence="2" type="ORF">OKIOD_LOCUS1528</name>
</gene>
<reference evidence="2 3" key="1">
    <citation type="submission" date="2021-04" db="EMBL/GenBank/DDBJ databases">
        <authorList>
            <person name="Bliznina A."/>
        </authorList>
    </citation>
    <scope>NUCLEOTIDE SEQUENCE [LARGE SCALE GENOMIC DNA]</scope>
</reference>
<accession>A0ABN7RRT2</accession>
<name>A0ABN7RRT2_OIKDI</name>
<organism evidence="2 3">
    <name type="scientific">Oikopleura dioica</name>
    <name type="common">Tunicate</name>
    <dbReference type="NCBI Taxonomy" id="34765"/>
    <lineage>
        <taxon>Eukaryota</taxon>
        <taxon>Metazoa</taxon>
        <taxon>Chordata</taxon>
        <taxon>Tunicata</taxon>
        <taxon>Appendicularia</taxon>
        <taxon>Copelata</taxon>
        <taxon>Oikopleuridae</taxon>
        <taxon>Oikopleura</taxon>
    </lineage>
</organism>
<dbReference type="Gene3D" id="1.20.5.170">
    <property type="match status" value="1"/>
</dbReference>
<evidence type="ECO:0000313" key="3">
    <source>
        <dbReference type="Proteomes" id="UP001158576"/>
    </source>
</evidence>
<sequence>MPYHPSLQSKLSSLSKISFSEISVSTRSSGYESTVSKNELREIINEQVSELVEDLKISEGKRVEAERKSAKLEKRIDDLEDLVENLKLNFHQIEEQNELLRAELEKKIFSPEKEEILNEQNATQDGKKEAHVQKRAKSELLDDRKSGMEKRWGSLWSLTLDAGFESAGSIEDSKEVKTRHCFKTRTYSKGKVVTL</sequence>
<keyword evidence="1" id="KW-0175">Coiled coil</keyword>
<feature type="coiled-coil region" evidence="1">
    <location>
        <begin position="48"/>
        <end position="103"/>
    </location>
</feature>
<proteinExistence type="predicted"/>
<dbReference type="EMBL" id="OU015568">
    <property type="protein sequence ID" value="CAG5081824.1"/>
    <property type="molecule type" value="Genomic_DNA"/>
</dbReference>
<protein>
    <submittedName>
        <fullName evidence="2">Oidioi.mRNA.OKI2018_I69.PAR.g9970.t1.cds</fullName>
    </submittedName>
</protein>
<keyword evidence="3" id="KW-1185">Reference proteome</keyword>
<evidence type="ECO:0000256" key="1">
    <source>
        <dbReference type="SAM" id="Coils"/>
    </source>
</evidence>
<evidence type="ECO:0000313" key="2">
    <source>
        <dbReference type="EMBL" id="CAG5081824.1"/>
    </source>
</evidence>